<dbReference type="AlphaFoldDB" id="A0A5B9Q2R1"/>
<gene>
    <name evidence="1" type="ORF">Pr1d_05690</name>
</gene>
<accession>A0A5B9Q2R1</accession>
<dbReference type="RefSeq" id="WP_148072095.1">
    <property type="nucleotide sequence ID" value="NZ_CP042913.1"/>
</dbReference>
<protein>
    <submittedName>
        <fullName evidence="1">Uncharacterized protein</fullName>
    </submittedName>
</protein>
<dbReference type="Proteomes" id="UP000323917">
    <property type="component" value="Chromosome"/>
</dbReference>
<sequence length="90" mass="9858">MRIFGFTFKIDPFVNDNDAINAFYGKCDDASVAGSGGKTLIHFDREADSLDDALRRDDALRSAVAEVQGEGWQVREITVEPDCLAPMTSS</sequence>
<proteinExistence type="predicted"/>
<dbReference type="KEGG" id="bgok:Pr1d_05690"/>
<dbReference type="EMBL" id="CP042913">
    <property type="protein sequence ID" value="QEG33308.1"/>
    <property type="molecule type" value="Genomic_DNA"/>
</dbReference>
<keyword evidence="2" id="KW-1185">Reference proteome</keyword>
<reference evidence="1 2" key="1">
    <citation type="submission" date="2019-08" db="EMBL/GenBank/DDBJ databases">
        <title>Deep-cultivation of Planctomycetes and their phenomic and genomic characterization uncovers novel biology.</title>
        <authorList>
            <person name="Wiegand S."/>
            <person name="Jogler M."/>
            <person name="Boedeker C."/>
            <person name="Pinto D."/>
            <person name="Vollmers J."/>
            <person name="Rivas-Marin E."/>
            <person name="Kohn T."/>
            <person name="Peeters S.H."/>
            <person name="Heuer A."/>
            <person name="Rast P."/>
            <person name="Oberbeckmann S."/>
            <person name="Bunk B."/>
            <person name="Jeske O."/>
            <person name="Meyerdierks A."/>
            <person name="Storesund J.E."/>
            <person name="Kallscheuer N."/>
            <person name="Luecker S."/>
            <person name="Lage O.M."/>
            <person name="Pohl T."/>
            <person name="Merkel B.J."/>
            <person name="Hornburger P."/>
            <person name="Mueller R.-W."/>
            <person name="Bruemmer F."/>
            <person name="Labrenz M."/>
            <person name="Spormann A.M."/>
            <person name="Op den Camp H."/>
            <person name="Overmann J."/>
            <person name="Amann R."/>
            <person name="Jetten M.S.M."/>
            <person name="Mascher T."/>
            <person name="Medema M.H."/>
            <person name="Devos D.P."/>
            <person name="Kaster A.-K."/>
            <person name="Ovreas L."/>
            <person name="Rohde M."/>
            <person name="Galperin M.Y."/>
            <person name="Jogler C."/>
        </authorList>
    </citation>
    <scope>NUCLEOTIDE SEQUENCE [LARGE SCALE GENOMIC DNA]</scope>
    <source>
        <strain evidence="1 2">Pr1d</strain>
    </source>
</reference>
<name>A0A5B9Q2R1_9BACT</name>
<evidence type="ECO:0000313" key="2">
    <source>
        <dbReference type="Proteomes" id="UP000323917"/>
    </source>
</evidence>
<organism evidence="1 2">
    <name type="scientific">Bythopirellula goksoeyrii</name>
    <dbReference type="NCBI Taxonomy" id="1400387"/>
    <lineage>
        <taxon>Bacteria</taxon>
        <taxon>Pseudomonadati</taxon>
        <taxon>Planctomycetota</taxon>
        <taxon>Planctomycetia</taxon>
        <taxon>Pirellulales</taxon>
        <taxon>Lacipirellulaceae</taxon>
        <taxon>Bythopirellula</taxon>
    </lineage>
</organism>
<evidence type="ECO:0000313" key="1">
    <source>
        <dbReference type="EMBL" id="QEG33308.1"/>
    </source>
</evidence>